<organism evidence="2 3">
    <name type="scientific">Portunus trituberculatus</name>
    <name type="common">Swimming crab</name>
    <name type="synonym">Neptunus trituberculatus</name>
    <dbReference type="NCBI Taxonomy" id="210409"/>
    <lineage>
        <taxon>Eukaryota</taxon>
        <taxon>Metazoa</taxon>
        <taxon>Ecdysozoa</taxon>
        <taxon>Arthropoda</taxon>
        <taxon>Crustacea</taxon>
        <taxon>Multicrustacea</taxon>
        <taxon>Malacostraca</taxon>
        <taxon>Eumalacostraca</taxon>
        <taxon>Eucarida</taxon>
        <taxon>Decapoda</taxon>
        <taxon>Pleocyemata</taxon>
        <taxon>Brachyura</taxon>
        <taxon>Eubrachyura</taxon>
        <taxon>Portunoidea</taxon>
        <taxon>Portunidae</taxon>
        <taxon>Portuninae</taxon>
        <taxon>Portunus</taxon>
    </lineage>
</organism>
<dbReference type="AlphaFoldDB" id="A0A5B7H6M9"/>
<accession>A0A5B7H6M9</accession>
<proteinExistence type="predicted"/>
<feature type="region of interest" description="Disordered" evidence="1">
    <location>
        <begin position="1"/>
        <end position="49"/>
    </location>
</feature>
<sequence>MEAPRLNQQRDHHGTYRLLKRRGWKEEEGQRRKREKKSEGDMDGPKSNKMVINECGDCGGQVMTAAPARSVDAVPPR</sequence>
<dbReference type="Proteomes" id="UP000324222">
    <property type="component" value="Unassembled WGS sequence"/>
</dbReference>
<evidence type="ECO:0000313" key="2">
    <source>
        <dbReference type="EMBL" id="MPC68331.1"/>
    </source>
</evidence>
<gene>
    <name evidence="2" type="ORF">E2C01_062531</name>
</gene>
<reference evidence="2 3" key="1">
    <citation type="submission" date="2019-05" db="EMBL/GenBank/DDBJ databases">
        <title>Another draft genome of Portunus trituberculatus and its Hox gene families provides insights of decapod evolution.</title>
        <authorList>
            <person name="Jeong J.-H."/>
            <person name="Song I."/>
            <person name="Kim S."/>
            <person name="Choi T."/>
            <person name="Kim D."/>
            <person name="Ryu S."/>
            <person name="Kim W."/>
        </authorList>
    </citation>
    <scope>NUCLEOTIDE SEQUENCE [LARGE SCALE GENOMIC DNA]</scope>
    <source>
        <tissue evidence="2">Muscle</tissue>
    </source>
</reference>
<keyword evidence="3" id="KW-1185">Reference proteome</keyword>
<name>A0A5B7H6M9_PORTR</name>
<evidence type="ECO:0000313" key="3">
    <source>
        <dbReference type="Proteomes" id="UP000324222"/>
    </source>
</evidence>
<feature type="compositionally biased region" description="Basic and acidic residues" evidence="1">
    <location>
        <begin position="24"/>
        <end position="46"/>
    </location>
</feature>
<dbReference type="EMBL" id="VSRR010027665">
    <property type="protein sequence ID" value="MPC68331.1"/>
    <property type="molecule type" value="Genomic_DNA"/>
</dbReference>
<protein>
    <submittedName>
        <fullName evidence="2">Uncharacterized protein</fullName>
    </submittedName>
</protein>
<evidence type="ECO:0000256" key="1">
    <source>
        <dbReference type="SAM" id="MobiDB-lite"/>
    </source>
</evidence>
<comment type="caution">
    <text evidence="2">The sequence shown here is derived from an EMBL/GenBank/DDBJ whole genome shotgun (WGS) entry which is preliminary data.</text>
</comment>